<evidence type="ECO:0000256" key="3">
    <source>
        <dbReference type="ARBA" id="ARBA00022432"/>
    </source>
</evidence>
<dbReference type="EMBL" id="VTRU01000006">
    <property type="protein sequence ID" value="TZF93152.1"/>
    <property type="molecule type" value="Genomic_DNA"/>
</dbReference>
<comment type="pathway">
    <text evidence="1 7 8">Carbohydrate degradation; glycolysis; D-glyceraldehyde 3-phosphate and glycerone phosphate from D-glucose: step 2/4.</text>
</comment>
<dbReference type="CDD" id="cd05016">
    <property type="entry name" value="SIS_PGI_2"/>
    <property type="match status" value="1"/>
</dbReference>
<dbReference type="UniPathway" id="UPA00138"/>
<dbReference type="NCBIfam" id="NF001211">
    <property type="entry name" value="PRK00179.1"/>
    <property type="match status" value="1"/>
</dbReference>
<sequence>MLSKINPTQTNSWKALDEHFGGNDFDLRTLFQYNPNRFNEFSLQKDNYLFDYSKNLIDSRTKDLLLQLAEESQLKDAISKMFSGDKINETEGRAVLHTALRDFSDREILVDGENIKPQIKRVLDHMKSFSEKIISGEHKGFNGKEITDVVNIGIGGSDLGPVMVCSALKHFKTRLNAHFVSNVDGNHIAEVVKDLNPETTLFIIASKTFTTQETMTNANSAKDWFLKAGKQEDVAKHFVALSTNIEEVKKFGIAEENIFEFWDWVGGRYSLWSAIGLSIVLSVGYDNFEQLLKGAFDTDQHFQTAGFSENVPVLMGLLGIWYRNFYAATTYAILPYSQYLDRFAAYLQQGDMESNGKCVDRNGEFVEYETGPIIWGEPGTNGQHAFYQLIHQGTELIPADFIAYAKSPNKVSDHQDKLLANFFAQTEALAFGKLEEEVEEELRNSGKSDEEIERLINFKVFHGNTPTNSILFKELTPFSLGQLIALYEHKIFVQGVIWNIFSFDQFGVELGKVLANKILPELESNEAVSSHDSSTNGLISYYKENK</sequence>
<keyword evidence="4 7" id="KW-0324">Glycolysis</keyword>
<dbReference type="InterPro" id="IPR046348">
    <property type="entry name" value="SIS_dom_sf"/>
</dbReference>
<evidence type="ECO:0000256" key="5">
    <source>
        <dbReference type="ARBA" id="ARBA00023235"/>
    </source>
</evidence>
<comment type="function">
    <text evidence="7">Catalyzes the reversible isomerization of glucose-6-phosphate to fructose-6-phosphate.</text>
</comment>
<evidence type="ECO:0000256" key="7">
    <source>
        <dbReference type="HAMAP-Rule" id="MF_00473"/>
    </source>
</evidence>
<protein>
    <recommendedName>
        <fullName evidence="7">Glucose-6-phosphate isomerase</fullName>
        <shortName evidence="7">GPI</shortName>
        <ecNumber evidence="7">5.3.1.9</ecNumber>
    </recommendedName>
    <alternativeName>
        <fullName evidence="7">Phosphoglucose isomerase</fullName>
        <shortName evidence="7">PGI</shortName>
    </alternativeName>
    <alternativeName>
        <fullName evidence="7">Phosphohexose isomerase</fullName>
        <shortName evidence="7">PHI</shortName>
    </alternativeName>
</protein>
<dbReference type="EC" id="5.3.1.9" evidence="7"/>
<dbReference type="PANTHER" id="PTHR11469">
    <property type="entry name" value="GLUCOSE-6-PHOSPHATE ISOMERASE"/>
    <property type="match status" value="1"/>
</dbReference>
<dbReference type="PANTHER" id="PTHR11469:SF1">
    <property type="entry name" value="GLUCOSE-6-PHOSPHATE ISOMERASE"/>
    <property type="match status" value="1"/>
</dbReference>
<dbReference type="GO" id="GO:0051156">
    <property type="term" value="P:glucose 6-phosphate metabolic process"/>
    <property type="evidence" value="ECO:0007669"/>
    <property type="project" value="TreeGrafter"/>
</dbReference>
<dbReference type="UniPathway" id="UPA00109">
    <property type="reaction ID" value="UER00181"/>
</dbReference>
<dbReference type="Proteomes" id="UP000323884">
    <property type="component" value="Unassembled WGS sequence"/>
</dbReference>
<keyword evidence="7" id="KW-0963">Cytoplasm</keyword>
<dbReference type="GO" id="GO:0006096">
    <property type="term" value="P:glycolytic process"/>
    <property type="evidence" value="ECO:0007669"/>
    <property type="project" value="UniProtKB-UniRule"/>
</dbReference>
<dbReference type="Gene3D" id="1.10.1390.10">
    <property type="match status" value="1"/>
</dbReference>
<dbReference type="InterPro" id="IPR035476">
    <property type="entry name" value="SIS_PGI_1"/>
</dbReference>
<dbReference type="InterPro" id="IPR035482">
    <property type="entry name" value="SIS_PGI_2"/>
</dbReference>
<dbReference type="OrthoDB" id="140919at2"/>
<comment type="caution">
    <text evidence="9">The sequence shown here is derived from an EMBL/GenBank/DDBJ whole genome shotgun (WGS) entry which is preliminary data.</text>
</comment>
<name>A0A5D8ZGH4_9FLAO</name>
<feature type="active site" evidence="7">
    <location>
        <position position="384"/>
    </location>
</feature>
<dbReference type="GO" id="GO:0097367">
    <property type="term" value="F:carbohydrate derivative binding"/>
    <property type="evidence" value="ECO:0007669"/>
    <property type="project" value="InterPro"/>
</dbReference>
<dbReference type="SUPFAM" id="SSF53697">
    <property type="entry name" value="SIS domain"/>
    <property type="match status" value="1"/>
</dbReference>
<dbReference type="InterPro" id="IPR001672">
    <property type="entry name" value="G6P_Isomerase"/>
</dbReference>
<comment type="similarity">
    <text evidence="2 7 8">Belongs to the GPI family.</text>
</comment>
<dbReference type="PROSITE" id="PS51463">
    <property type="entry name" value="P_GLUCOSE_ISOMERASE_3"/>
    <property type="match status" value="1"/>
</dbReference>
<dbReference type="PROSITE" id="PS00765">
    <property type="entry name" value="P_GLUCOSE_ISOMERASE_1"/>
    <property type="match status" value="1"/>
</dbReference>
<dbReference type="PROSITE" id="PS00174">
    <property type="entry name" value="P_GLUCOSE_ISOMERASE_2"/>
    <property type="match status" value="1"/>
</dbReference>
<dbReference type="GO" id="GO:0004347">
    <property type="term" value="F:glucose-6-phosphate isomerase activity"/>
    <property type="evidence" value="ECO:0007669"/>
    <property type="project" value="UniProtKB-UniRule"/>
</dbReference>
<evidence type="ECO:0000256" key="4">
    <source>
        <dbReference type="ARBA" id="ARBA00023152"/>
    </source>
</evidence>
<dbReference type="InterPro" id="IPR018189">
    <property type="entry name" value="Phosphoglucose_isomerase_CS"/>
</dbReference>
<evidence type="ECO:0000256" key="8">
    <source>
        <dbReference type="RuleBase" id="RU000612"/>
    </source>
</evidence>
<dbReference type="FunFam" id="3.40.50.10490:FF:000004">
    <property type="entry name" value="Glucose-6-phosphate isomerase"/>
    <property type="match status" value="1"/>
</dbReference>
<keyword evidence="5 7" id="KW-0413">Isomerase</keyword>
<feature type="active site" evidence="7">
    <location>
        <position position="512"/>
    </location>
</feature>
<evidence type="ECO:0000256" key="6">
    <source>
        <dbReference type="ARBA" id="ARBA00029321"/>
    </source>
</evidence>
<keyword evidence="10" id="KW-1185">Reference proteome</keyword>
<evidence type="ECO:0000256" key="2">
    <source>
        <dbReference type="ARBA" id="ARBA00006604"/>
    </source>
</evidence>
<gene>
    <name evidence="7" type="primary">pgi</name>
    <name evidence="9" type="ORF">FW781_19495</name>
</gene>
<reference evidence="9 10" key="1">
    <citation type="submission" date="2019-08" db="EMBL/GenBank/DDBJ databases">
        <title>Draft genome sequence of Chryseobacterium sp. Gsoil 183.</title>
        <authorList>
            <person name="Im W.-T."/>
        </authorList>
    </citation>
    <scope>NUCLEOTIDE SEQUENCE [LARGE SCALE GENOMIC DNA]</scope>
    <source>
        <strain evidence="9 10">Gsoil 183</strain>
    </source>
</reference>
<dbReference type="RefSeq" id="WP_149388946.1">
    <property type="nucleotide sequence ID" value="NZ_VTRU01000006.1"/>
</dbReference>
<dbReference type="Pfam" id="PF00342">
    <property type="entry name" value="PGI"/>
    <property type="match status" value="1"/>
</dbReference>
<organism evidence="9 10">
    <name type="scientific">Chryseobacterium panacisoli</name>
    <dbReference type="NCBI Taxonomy" id="1807141"/>
    <lineage>
        <taxon>Bacteria</taxon>
        <taxon>Pseudomonadati</taxon>
        <taxon>Bacteroidota</taxon>
        <taxon>Flavobacteriia</taxon>
        <taxon>Flavobacteriales</taxon>
        <taxon>Weeksellaceae</taxon>
        <taxon>Chryseobacterium group</taxon>
        <taxon>Chryseobacterium</taxon>
    </lineage>
</organism>
<comment type="subcellular location">
    <subcellularLocation>
        <location evidence="7">Cytoplasm</location>
    </subcellularLocation>
</comment>
<dbReference type="AlphaFoldDB" id="A0A5D8ZGH4"/>
<evidence type="ECO:0000313" key="10">
    <source>
        <dbReference type="Proteomes" id="UP000323884"/>
    </source>
</evidence>
<evidence type="ECO:0000313" key="9">
    <source>
        <dbReference type="EMBL" id="TZF93152.1"/>
    </source>
</evidence>
<dbReference type="FunFam" id="1.10.1390.10:FF:000001">
    <property type="entry name" value="Glucose-6-phosphate isomerase"/>
    <property type="match status" value="1"/>
</dbReference>
<dbReference type="GO" id="GO:0005829">
    <property type="term" value="C:cytosol"/>
    <property type="evidence" value="ECO:0007669"/>
    <property type="project" value="TreeGrafter"/>
</dbReference>
<dbReference type="InterPro" id="IPR023096">
    <property type="entry name" value="G6P_Isomerase_C"/>
</dbReference>
<dbReference type="GO" id="GO:0006094">
    <property type="term" value="P:gluconeogenesis"/>
    <property type="evidence" value="ECO:0007669"/>
    <property type="project" value="UniProtKB-UniRule"/>
</dbReference>
<dbReference type="HAMAP" id="MF_00473">
    <property type="entry name" value="G6P_isomerase"/>
    <property type="match status" value="1"/>
</dbReference>
<dbReference type="PRINTS" id="PR00662">
    <property type="entry name" value="G6PISOMERASE"/>
</dbReference>
<comment type="pathway">
    <text evidence="7">Carbohydrate biosynthesis; gluconeogenesis.</text>
</comment>
<dbReference type="GO" id="GO:0048029">
    <property type="term" value="F:monosaccharide binding"/>
    <property type="evidence" value="ECO:0007669"/>
    <property type="project" value="TreeGrafter"/>
</dbReference>
<proteinExistence type="inferred from homology"/>
<dbReference type="Gene3D" id="3.40.50.10490">
    <property type="entry name" value="Glucose-6-phosphate isomerase like protein, domain 1"/>
    <property type="match status" value="2"/>
</dbReference>
<accession>A0A5D8ZGH4</accession>
<dbReference type="CDD" id="cd05015">
    <property type="entry name" value="SIS_PGI_1"/>
    <property type="match status" value="1"/>
</dbReference>
<keyword evidence="3 7" id="KW-0312">Gluconeogenesis</keyword>
<comment type="catalytic activity">
    <reaction evidence="6 7 8">
        <text>alpha-D-glucose 6-phosphate = beta-D-fructose 6-phosphate</text>
        <dbReference type="Rhea" id="RHEA:11816"/>
        <dbReference type="ChEBI" id="CHEBI:57634"/>
        <dbReference type="ChEBI" id="CHEBI:58225"/>
        <dbReference type="EC" id="5.3.1.9"/>
    </reaction>
</comment>
<feature type="active site" description="Proton donor" evidence="7">
    <location>
        <position position="353"/>
    </location>
</feature>
<evidence type="ECO:0000256" key="1">
    <source>
        <dbReference type="ARBA" id="ARBA00004926"/>
    </source>
</evidence>